<dbReference type="EMBL" id="CP012160">
    <property type="protein sequence ID" value="AKS47079.1"/>
    <property type="molecule type" value="Genomic_DNA"/>
</dbReference>
<keyword evidence="3" id="KW-1185">Reference proteome</keyword>
<dbReference type="Proteomes" id="UP000067444">
    <property type="component" value="Chromosome"/>
</dbReference>
<dbReference type="OrthoDB" id="1672942at2"/>
<dbReference type="GO" id="GO:0009401">
    <property type="term" value="P:phosphoenolpyruvate-dependent sugar phosphotransferase system"/>
    <property type="evidence" value="ECO:0007669"/>
    <property type="project" value="TreeGrafter"/>
</dbReference>
<dbReference type="Pfam" id="PF08013">
    <property type="entry name" value="GatZ_KbaZ-like"/>
    <property type="match status" value="1"/>
</dbReference>
<dbReference type="STRING" id="1458307.OSB_25480"/>
<sequence length="428" mass="45311">MTPLEAFIALPAAHGAGQKPGVTCVCSAHPLVIEAGLIEAHTAGQIPCIEATCNQVNQDGGYTGMTPADFRDIVMGIADTVGVPHDTILLGGDHLGPNPWRHLPAQDAMAKALVMTKAYAQAGFAKIHLDASMSCADDPIPLSNDVIAARAAALMAQSEDGATAGGHPPPAYIIGTEVPVPGGASEGHEHLVVSRPEDAAATVLAHVDALRSANLDHVWPRIVGLVVQPGVEFGQIDIDRYVSSAAAQLSEWRAAQDALVFEAHSTDYQPAQVLSQLVQDGFPILKVGPGLTFAMREAFYGLDAIAGEMSDDYVAGFLPKTMEAVMMENPVQWRSYVSGTEHEQKTQRHFGRSDRIRYLWPDPTAKAAMDTLLATLGSSEIPWSLISQHLGRLADDVADGTQLPVARDLVLGAIRAALAPYTTACQEG</sequence>
<dbReference type="PANTHER" id="PTHR32502">
    <property type="entry name" value="N-ACETYLGALACTOSAMINE PERMEASE II COMPONENT-RELATED"/>
    <property type="match status" value="1"/>
</dbReference>
<name>A0A0K0Y7Y0_9RHOB</name>
<evidence type="ECO:0000256" key="1">
    <source>
        <dbReference type="ARBA" id="ARBA00005007"/>
    </source>
</evidence>
<comment type="pathway">
    <text evidence="1">Carbohydrate metabolism.</text>
</comment>
<reference evidence="2 3" key="1">
    <citation type="journal article" date="2015" name="Genome Announc.">
        <title>Closed Genome Sequence of Octadecabacter temperatus SB1, the First Mesophilic Species of the Genus Octadecabacter.</title>
        <authorList>
            <person name="Voget S."/>
            <person name="Billerbeck S."/>
            <person name="Simon M."/>
            <person name="Daniel R."/>
        </authorList>
    </citation>
    <scope>NUCLEOTIDE SEQUENCE [LARGE SCALE GENOMIC DNA]</scope>
    <source>
        <strain evidence="2 3">SB1</strain>
    </source>
</reference>
<evidence type="ECO:0000313" key="3">
    <source>
        <dbReference type="Proteomes" id="UP000067444"/>
    </source>
</evidence>
<dbReference type="GO" id="GO:0005886">
    <property type="term" value="C:plasma membrane"/>
    <property type="evidence" value="ECO:0007669"/>
    <property type="project" value="TreeGrafter"/>
</dbReference>
<dbReference type="PIRSF" id="PIRSF009264">
    <property type="entry name" value="TagBP_ald_AgaZ"/>
    <property type="match status" value="1"/>
</dbReference>
<dbReference type="PATRIC" id="fig|1458307.3.peg.2575"/>
<dbReference type="KEGG" id="otm:OSB_25480"/>
<organism evidence="2 3">
    <name type="scientific">Octadecabacter temperatus</name>
    <dbReference type="NCBI Taxonomy" id="1458307"/>
    <lineage>
        <taxon>Bacteria</taxon>
        <taxon>Pseudomonadati</taxon>
        <taxon>Pseudomonadota</taxon>
        <taxon>Alphaproteobacteria</taxon>
        <taxon>Rhodobacterales</taxon>
        <taxon>Roseobacteraceae</taxon>
        <taxon>Octadecabacter</taxon>
    </lineage>
</organism>
<dbReference type="InterPro" id="IPR013785">
    <property type="entry name" value="Aldolase_TIM"/>
</dbReference>
<dbReference type="PANTHER" id="PTHR32502:SF12">
    <property type="entry name" value="D-TAGATOSE-1,6-BISPHOSPHATE ALDOLASE SUBUNIT GATZ"/>
    <property type="match status" value="1"/>
</dbReference>
<dbReference type="Gene3D" id="1.10.400.20">
    <property type="entry name" value="putative tagatose 6-phosphate kinase domain like"/>
    <property type="match status" value="1"/>
</dbReference>
<dbReference type="RefSeq" id="WP_049835315.1">
    <property type="nucleotide sequence ID" value="NZ_CP012160.1"/>
</dbReference>
<dbReference type="InterPro" id="IPR050303">
    <property type="entry name" value="GatZ_KbaZ_carbometab"/>
</dbReference>
<dbReference type="AlphaFoldDB" id="A0A0K0Y7Y0"/>
<gene>
    <name evidence="2" type="primary">kbaZ</name>
    <name evidence="2" type="ORF">OSB_25480</name>
</gene>
<protein>
    <submittedName>
        <fullName evidence="2">D-tagatose-1,6-bisphosphate aldolase subunit KbaZ</fullName>
    </submittedName>
</protein>
<dbReference type="SUPFAM" id="SSF51569">
    <property type="entry name" value="Aldolase"/>
    <property type="match status" value="1"/>
</dbReference>
<dbReference type="Gene3D" id="3.20.20.70">
    <property type="entry name" value="Aldolase class I"/>
    <property type="match status" value="1"/>
</dbReference>
<accession>A0A0K0Y7Y0</accession>
<dbReference type="InterPro" id="IPR012062">
    <property type="entry name" value="GatZ/KbaZ-like"/>
</dbReference>
<evidence type="ECO:0000313" key="2">
    <source>
        <dbReference type="EMBL" id="AKS47079.1"/>
    </source>
</evidence>
<dbReference type="GO" id="GO:0005975">
    <property type="term" value="P:carbohydrate metabolic process"/>
    <property type="evidence" value="ECO:0007669"/>
    <property type="project" value="InterPro"/>
</dbReference>
<proteinExistence type="predicted"/>